<dbReference type="AlphaFoldDB" id="A0A540MWU1"/>
<evidence type="ECO:0000256" key="1">
    <source>
        <dbReference type="SAM" id="MobiDB-lite"/>
    </source>
</evidence>
<name>A0A540MWU1_MALBA</name>
<protein>
    <submittedName>
        <fullName evidence="2">Uncharacterized protein</fullName>
    </submittedName>
</protein>
<accession>A0A540MWU1</accession>
<organism evidence="2 3">
    <name type="scientific">Malus baccata</name>
    <name type="common">Siberian crab apple</name>
    <name type="synonym">Pyrus baccata</name>
    <dbReference type="NCBI Taxonomy" id="106549"/>
    <lineage>
        <taxon>Eukaryota</taxon>
        <taxon>Viridiplantae</taxon>
        <taxon>Streptophyta</taxon>
        <taxon>Embryophyta</taxon>
        <taxon>Tracheophyta</taxon>
        <taxon>Spermatophyta</taxon>
        <taxon>Magnoliopsida</taxon>
        <taxon>eudicotyledons</taxon>
        <taxon>Gunneridae</taxon>
        <taxon>Pentapetalae</taxon>
        <taxon>rosids</taxon>
        <taxon>fabids</taxon>
        <taxon>Rosales</taxon>
        <taxon>Rosaceae</taxon>
        <taxon>Amygdaloideae</taxon>
        <taxon>Maleae</taxon>
        <taxon>Malus</taxon>
    </lineage>
</organism>
<evidence type="ECO:0000313" key="3">
    <source>
        <dbReference type="Proteomes" id="UP000315295"/>
    </source>
</evidence>
<comment type="caution">
    <text evidence="2">The sequence shown here is derived from an EMBL/GenBank/DDBJ whole genome shotgun (WGS) entry which is preliminary data.</text>
</comment>
<dbReference type="Proteomes" id="UP000315295">
    <property type="component" value="Unassembled WGS sequence"/>
</dbReference>
<gene>
    <name evidence="2" type="ORF">C1H46_011130</name>
</gene>
<evidence type="ECO:0000313" key="2">
    <source>
        <dbReference type="EMBL" id="TQE03229.1"/>
    </source>
</evidence>
<proteinExistence type="predicted"/>
<sequence length="82" mass="8749">MDGPRGPSAERSVVEATTIGESEVSGADDHPPVHSVSGCKAAFAASAEKVRWKANSWAELKNEVKALLETRAMVVIGEEQRD</sequence>
<feature type="region of interest" description="Disordered" evidence="1">
    <location>
        <begin position="1"/>
        <end position="33"/>
    </location>
</feature>
<dbReference type="EMBL" id="VIEB01000159">
    <property type="protein sequence ID" value="TQE03229.1"/>
    <property type="molecule type" value="Genomic_DNA"/>
</dbReference>
<reference evidence="2 3" key="1">
    <citation type="journal article" date="2019" name="G3 (Bethesda)">
        <title>Sequencing of a Wild Apple (Malus baccata) Genome Unravels the Differences Between Cultivated and Wild Apple Species Regarding Disease Resistance and Cold Tolerance.</title>
        <authorList>
            <person name="Chen X."/>
        </authorList>
    </citation>
    <scope>NUCLEOTIDE SEQUENCE [LARGE SCALE GENOMIC DNA]</scope>
    <source>
        <strain evidence="3">cv. Shandingzi</strain>
        <tissue evidence="2">Leaves</tissue>
    </source>
</reference>
<keyword evidence="3" id="KW-1185">Reference proteome</keyword>